<dbReference type="InterPro" id="IPR006074">
    <property type="entry name" value="GTP1-OBG_CS"/>
</dbReference>
<dbReference type="PRINTS" id="PR00326">
    <property type="entry name" value="GTP1OBG"/>
</dbReference>
<dbReference type="GO" id="GO:0005525">
    <property type="term" value="F:GTP binding"/>
    <property type="evidence" value="ECO:0007669"/>
    <property type="project" value="UniProtKB-KW"/>
</dbReference>
<evidence type="ECO:0000259" key="4">
    <source>
        <dbReference type="PROSITE" id="PS51710"/>
    </source>
</evidence>
<keyword evidence="1" id="KW-0547">Nucleotide-binding</keyword>
<dbReference type="EMBL" id="JANTQA010000008">
    <property type="protein sequence ID" value="KAJ3452343.1"/>
    <property type="molecule type" value="Genomic_DNA"/>
</dbReference>
<dbReference type="PROSITE" id="PS51880">
    <property type="entry name" value="TGS"/>
    <property type="match status" value="1"/>
</dbReference>
<dbReference type="FunFam" id="3.40.50.300:FF:001436">
    <property type="entry name" value="Developmentally-regulated GTP-binding protein"/>
    <property type="match status" value="1"/>
</dbReference>
<dbReference type="AlphaFoldDB" id="A0AAV8AIW6"/>
<protein>
    <submittedName>
        <fullName evidence="6">Developmentally-regulated gtp-binding protein</fullName>
    </submittedName>
</protein>
<proteinExistence type="predicted"/>
<dbReference type="InterPro" id="IPR031662">
    <property type="entry name" value="GTP-binding_2"/>
</dbReference>
<dbReference type="CDD" id="cd01896">
    <property type="entry name" value="DRG"/>
    <property type="match status" value="1"/>
</dbReference>
<evidence type="ECO:0000313" key="6">
    <source>
        <dbReference type="EMBL" id="KAJ3452343.1"/>
    </source>
</evidence>
<gene>
    <name evidence="6" type="ORF">M0812_04109</name>
</gene>
<dbReference type="SUPFAM" id="SSF81271">
    <property type="entry name" value="TGS-like"/>
    <property type="match status" value="1"/>
</dbReference>
<feature type="coiled-coil region" evidence="3">
    <location>
        <begin position="1"/>
        <end position="41"/>
    </location>
</feature>
<dbReference type="InterPro" id="IPR004095">
    <property type="entry name" value="TGS"/>
</dbReference>
<dbReference type="InterPro" id="IPR012676">
    <property type="entry name" value="TGS-like"/>
</dbReference>
<accession>A0AAV8AIW6</accession>
<dbReference type="InterPro" id="IPR005225">
    <property type="entry name" value="Small_GTP-bd"/>
</dbReference>
<feature type="domain" description="OBG-type G" evidence="4">
    <location>
        <begin position="64"/>
        <end position="289"/>
    </location>
</feature>
<evidence type="ECO:0000313" key="7">
    <source>
        <dbReference type="Proteomes" id="UP001146793"/>
    </source>
</evidence>
<dbReference type="InterPro" id="IPR045001">
    <property type="entry name" value="DRG"/>
</dbReference>
<dbReference type="InterPro" id="IPR027417">
    <property type="entry name" value="P-loop_NTPase"/>
</dbReference>
<dbReference type="InterPro" id="IPR012675">
    <property type="entry name" value="Beta-grasp_dom_sf"/>
</dbReference>
<sequence>MSSIVDKIEEIEHEISRTQKNKRTEKHLGLLKAKLAKLRSDLLLPRGGGGKKEEGFDVAKTGESRIGLIGFPSVGKSTLLNKLTSSESEVASYEFTTLTTVPGIIYYMGAKLQLLDLPGIIEGAAKGTGRGKQVIGVARTCNLIIIMLDVLKPLKHKAILEKELDGFGIRLNKKPPNIVFNKKAKGGLNYVTTVPQTNLDIETVKSILKEYRIFNADITVKCDASIDDLIDVIEGNRIYMPCLYVLNKIDQISLTELKLVSKVPHSIPISAHQEWNLDGLLERIWEELDLIRIYTKPKGEIPDFSSPIIVPRKKRKVKDLCRKIHKNIIEQFKFAYVWGSSVKHNPQKVGKEHILDDEDVVQIVKKF</sequence>
<dbReference type="NCBIfam" id="TIGR00231">
    <property type="entry name" value="small_GTP"/>
    <property type="match status" value="1"/>
</dbReference>
<dbReference type="PROSITE" id="PS51710">
    <property type="entry name" value="G_OBG"/>
    <property type="match status" value="1"/>
</dbReference>
<dbReference type="Gene3D" id="6.10.140.1070">
    <property type="match status" value="2"/>
</dbReference>
<dbReference type="Pfam" id="PF02824">
    <property type="entry name" value="TGS"/>
    <property type="match status" value="1"/>
</dbReference>
<reference evidence="6" key="1">
    <citation type="submission" date="2022-08" db="EMBL/GenBank/DDBJ databases">
        <title>Novel sulphate-reducing endosymbionts in the free-living metamonad Anaeramoeba.</title>
        <authorList>
            <person name="Jerlstrom-Hultqvist J."/>
            <person name="Cepicka I."/>
            <person name="Gallot-Lavallee L."/>
            <person name="Salas-Leiva D."/>
            <person name="Curtis B.A."/>
            <person name="Zahonova K."/>
            <person name="Pipaliya S."/>
            <person name="Dacks J."/>
            <person name="Roger A.J."/>
        </authorList>
    </citation>
    <scope>NUCLEOTIDE SEQUENCE</scope>
    <source>
        <strain evidence="6">Busselton2</strain>
    </source>
</reference>
<name>A0AAV8AIW6_9EUKA</name>
<evidence type="ECO:0000256" key="1">
    <source>
        <dbReference type="ARBA" id="ARBA00022741"/>
    </source>
</evidence>
<dbReference type="InterPro" id="IPR031167">
    <property type="entry name" value="G_OBG"/>
</dbReference>
<dbReference type="PANTHER" id="PTHR43127">
    <property type="entry name" value="DEVELOPMENTALLY-REGULATED GTP-BINDING PROTEIN 2"/>
    <property type="match status" value="1"/>
</dbReference>
<evidence type="ECO:0000256" key="2">
    <source>
        <dbReference type="ARBA" id="ARBA00023134"/>
    </source>
</evidence>
<dbReference type="SUPFAM" id="SSF52540">
    <property type="entry name" value="P-loop containing nucleoside triphosphate hydrolases"/>
    <property type="match status" value="1"/>
</dbReference>
<dbReference type="InterPro" id="IPR006073">
    <property type="entry name" value="GTP-bd"/>
</dbReference>
<feature type="domain" description="TGS" evidence="5">
    <location>
        <begin position="289"/>
        <end position="365"/>
    </location>
</feature>
<dbReference type="GO" id="GO:0003924">
    <property type="term" value="F:GTPase activity"/>
    <property type="evidence" value="ECO:0007669"/>
    <property type="project" value="InterPro"/>
</dbReference>
<dbReference type="Pfam" id="PF01926">
    <property type="entry name" value="MMR_HSR1"/>
    <property type="match status" value="1"/>
</dbReference>
<keyword evidence="3" id="KW-0175">Coiled coil</keyword>
<evidence type="ECO:0000259" key="5">
    <source>
        <dbReference type="PROSITE" id="PS51880"/>
    </source>
</evidence>
<comment type="caution">
    <text evidence="6">The sequence shown here is derived from an EMBL/GenBank/DDBJ whole genome shotgun (WGS) entry which is preliminary data.</text>
</comment>
<dbReference type="Proteomes" id="UP001146793">
    <property type="component" value="Unassembled WGS sequence"/>
</dbReference>
<dbReference type="Gene3D" id="3.10.20.30">
    <property type="match status" value="1"/>
</dbReference>
<evidence type="ECO:0000256" key="3">
    <source>
        <dbReference type="SAM" id="Coils"/>
    </source>
</evidence>
<dbReference type="Pfam" id="PF16897">
    <property type="entry name" value="MMR_HSR1_Xtn"/>
    <property type="match status" value="1"/>
</dbReference>
<keyword evidence="2" id="KW-0342">GTP-binding</keyword>
<dbReference type="FunFam" id="3.10.20.30:FF:000003">
    <property type="entry name" value="Developmentally-regulated GTP-binding protein 1"/>
    <property type="match status" value="1"/>
</dbReference>
<dbReference type="CDD" id="cd17230">
    <property type="entry name" value="TGS_DRG1"/>
    <property type="match status" value="1"/>
</dbReference>
<organism evidence="6 7">
    <name type="scientific">Anaeramoeba flamelloides</name>
    <dbReference type="NCBI Taxonomy" id="1746091"/>
    <lineage>
        <taxon>Eukaryota</taxon>
        <taxon>Metamonada</taxon>
        <taxon>Anaeramoebidae</taxon>
        <taxon>Anaeramoeba</taxon>
    </lineage>
</organism>
<dbReference type="PROSITE" id="PS00905">
    <property type="entry name" value="GTP1_OBG"/>
    <property type="match status" value="1"/>
</dbReference>